<dbReference type="Gene3D" id="3.10.10.10">
    <property type="entry name" value="HIV Type 1 Reverse Transcriptase, subunit A, domain 1"/>
    <property type="match status" value="1"/>
</dbReference>
<dbReference type="InterPro" id="IPR052055">
    <property type="entry name" value="Hepadnavirus_pol/RT"/>
</dbReference>
<proteinExistence type="predicted"/>
<protein>
    <submittedName>
        <fullName evidence="1">ANK1 protein</fullName>
    </submittedName>
</protein>
<gene>
    <name evidence="1" type="primary">ANK1</name>
    <name evidence="1" type="ORF">SNAT2548_LOCUS26976</name>
</gene>
<comment type="caution">
    <text evidence="1">The sequence shown here is derived from an EMBL/GenBank/DDBJ whole genome shotgun (WGS) entry which is preliminary data.</text>
</comment>
<dbReference type="EMBL" id="CAJNDS010002449">
    <property type="protein sequence ID" value="CAE7480442.1"/>
    <property type="molecule type" value="Genomic_DNA"/>
</dbReference>
<dbReference type="InterPro" id="IPR043502">
    <property type="entry name" value="DNA/RNA_pol_sf"/>
</dbReference>
<name>A0A812SJS7_9DINO</name>
<evidence type="ECO:0000313" key="2">
    <source>
        <dbReference type="Proteomes" id="UP000604046"/>
    </source>
</evidence>
<dbReference type="Proteomes" id="UP000604046">
    <property type="component" value="Unassembled WGS sequence"/>
</dbReference>
<dbReference type="AlphaFoldDB" id="A0A812SJS7"/>
<dbReference type="PANTHER" id="PTHR33050">
    <property type="entry name" value="REVERSE TRANSCRIPTASE DOMAIN-CONTAINING PROTEIN"/>
    <property type="match status" value="1"/>
</dbReference>
<sequence length="1259" mass="139392">MANKVIGSLNEMYAQAPVNLPQSEHPTLAQRVAQTQILNQVMAVSESIPMYSEREASRTLLQTCLSYSEEALTTVRPYQPDLVSLPQVGTDPPALRDLVDDFGRDILEDPLGNMLLSPDEWGHKIEIGDTIRPYMDPVLKTDGAAYVQFVQRLFEGGMVSFTEKPRDLITPFFVTKKSGKLRLVLDCRGVNQRFREPPSIALAAGSSWSQLEIPLGEDLFIAQSDIKDYFYSLRLPHELQPFFCLPAIPVQAIHAWGVANKDWTGASVEGLVFPAFRVVPMGWSWAMWWAQRVHQVQALIGAGLSDARLVRADRPAPDLSGGEPAVIAYADNLNVTGTDEERVQKAKDGAVARLRTLGFGVHEELDACASATSLGFSVDGATGVVKPVPDKVGLVIAAFRWLARRPRVNGRAVEKLVGHAIHFMLVRREMLCCMRSLYDFIQRSYRARRRLWPSAAREAEWIANLLPVCHANLRRVWSEVPTASDASLSGIAVCSRHAGVEQVSEIGRCKEAWRFKARDFVAPRESAIGGAEDLSLDPFSDTQSVKPHIVLPEDPFSINPDFNEVPDDFMTASEWSVAFACEMHHAEPITILEARGVVAAVRHKCRVVQNFGKKHLHLNDNLANVLCAEKGRSASYPMLRVCRRLCALVIAANCTFHHRSMKRSRSCSDPPDPLLANVTIPMLKESKLAEPSTLSARRSSIRRSIQGNSKEEKAVKRQKLAVTSAQPRFPGQTFLEQVAISQEVANDYSRRLQKFLQVAKIKNIFTMPMTKLDACLAKFLESMFLGGSDISEGNKTFAAVLDIRPGSSQMGQLPRCRRCLKGWANLDPGATRPPLSFLLVALIATNLLLRNLPEAALAILLMFSAYLRPGEALGIHANDVVRPNRSSKHFTINLHPLERYESSKVGLSDETVVIDSPALPQLGPMLGRLAKLKKGKDLFALTYPLLRAHWESALEQVGLGSQYAVMYQLRHSGPSHDRLANLRSLMEVKLRGRWGSDSSVKRYEAHGKVAGEFQKLPQEVQQAAGQAEKDLGRFANLSRACAECGFACIAVDIDYGHGCDVLRTGVLSRIFKMLDTLPIVLVWFGMPGTSWSRARKDDGGPPPLRDDGEHILGLPDLRRADQAKVARGNALLQVTTDLAHACRRRGIRSVIENPASSRAWLTPQIKHLQVSGAMFVPVDYCQYKMPWRKATLFLCEPAEWLQPVSRTCDAHFGRCSASGQRHILLQGTDATGTSYAARAQPYPRALCLAIARSLKISVL</sequence>
<evidence type="ECO:0000313" key="1">
    <source>
        <dbReference type="EMBL" id="CAE7480442.1"/>
    </source>
</evidence>
<dbReference type="GO" id="GO:0003677">
    <property type="term" value="F:DNA binding"/>
    <property type="evidence" value="ECO:0007669"/>
    <property type="project" value="InterPro"/>
</dbReference>
<dbReference type="SUPFAM" id="SSF56672">
    <property type="entry name" value="DNA/RNA polymerases"/>
    <property type="match status" value="1"/>
</dbReference>
<reference evidence="1" key="1">
    <citation type="submission" date="2021-02" db="EMBL/GenBank/DDBJ databases">
        <authorList>
            <person name="Dougan E. K."/>
            <person name="Rhodes N."/>
            <person name="Thang M."/>
            <person name="Chan C."/>
        </authorList>
    </citation>
    <scope>NUCLEOTIDE SEQUENCE</scope>
</reference>
<accession>A0A812SJS7</accession>
<keyword evidence="2" id="KW-1185">Reference proteome</keyword>
<dbReference type="OrthoDB" id="447139at2759"/>
<dbReference type="InterPro" id="IPR011010">
    <property type="entry name" value="DNA_brk_join_enz"/>
</dbReference>
<dbReference type="SUPFAM" id="SSF56349">
    <property type="entry name" value="DNA breaking-rejoining enzymes"/>
    <property type="match status" value="1"/>
</dbReference>
<organism evidence="1 2">
    <name type="scientific">Symbiodinium natans</name>
    <dbReference type="NCBI Taxonomy" id="878477"/>
    <lineage>
        <taxon>Eukaryota</taxon>
        <taxon>Sar</taxon>
        <taxon>Alveolata</taxon>
        <taxon>Dinophyceae</taxon>
        <taxon>Suessiales</taxon>
        <taxon>Symbiodiniaceae</taxon>
        <taxon>Symbiodinium</taxon>
    </lineage>
</organism>
<dbReference type="PANTHER" id="PTHR33050:SF7">
    <property type="entry name" value="RIBONUCLEASE H"/>
    <property type="match status" value="1"/>
</dbReference>